<name>A0A2U8BT60_9RICK</name>
<dbReference type="GO" id="GO:0006412">
    <property type="term" value="P:translation"/>
    <property type="evidence" value="ECO:0007669"/>
    <property type="project" value="TreeGrafter"/>
</dbReference>
<evidence type="ECO:0000313" key="4">
    <source>
        <dbReference type="Proteomes" id="UP000244519"/>
    </source>
</evidence>
<dbReference type="InterPro" id="IPR003728">
    <property type="entry name" value="Ribosome_maturation_RimP"/>
</dbReference>
<dbReference type="SUPFAM" id="SSF74942">
    <property type="entry name" value="YhbC-like, C-terminal domain"/>
    <property type="match status" value="1"/>
</dbReference>
<dbReference type="KEGG" id="fso:Fsol_00747"/>
<sequence>MQYNAIFKLRSEEIIFNILSAALLSMNYEIVRIRIGNNTHVEILVERVTGEAISIDETAEIARYIKPLLYQGNAILLHEQNFSPANYSYDVSSCGVEKPLTREKDLLRAIGKRVSVKLYRSIIDQNRSKLKKLEGELLKLTDTAITIQYNSAEINVPFDNISDIILVYIPWKTKK</sequence>
<dbReference type="GO" id="GO:0000028">
    <property type="term" value="P:ribosomal small subunit assembly"/>
    <property type="evidence" value="ECO:0007669"/>
    <property type="project" value="TreeGrafter"/>
</dbReference>
<gene>
    <name evidence="1" type="primary">rimP</name>
    <name evidence="3" type="ORF">Fsol_00747</name>
</gene>
<comment type="function">
    <text evidence="1">Required for maturation of 30S ribosomal subunits.</text>
</comment>
<dbReference type="EMBL" id="CP025989">
    <property type="protein sequence ID" value="AWD33523.1"/>
    <property type="molecule type" value="Genomic_DNA"/>
</dbReference>
<dbReference type="Proteomes" id="UP000244519">
    <property type="component" value="Chromosome"/>
</dbReference>
<dbReference type="Pfam" id="PF17384">
    <property type="entry name" value="DUF150_C"/>
    <property type="match status" value="1"/>
</dbReference>
<organism evidence="3 4">
    <name type="scientific">Candidatus Fokinia solitaria</name>
    <dbReference type="NCBI Taxonomy" id="1802984"/>
    <lineage>
        <taxon>Bacteria</taxon>
        <taxon>Pseudomonadati</taxon>
        <taxon>Pseudomonadota</taxon>
        <taxon>Alphaproteobacteria</taxon>
        <taxon>Rickettsiales</taxon>
        <taxon>Candidatus Midichloriaceae</taxon>
        <taxon>Candidatus Fokinia</taxon>
    </lineage>
</organism>
<comment type="subcellular location">
    <subcellularLocation>
        <location evidence="1">Cytoplasm</location>
    </subcellularLocation>
</comment>
<accession>A0A2U8BT60</accession>
<reference evidence="3 4" key="1">
    <citation type="journal article" date="2018" name="Genome Biol. Evol.">
        <title>The Genome Sequence of "Candidatus Fokinia solitaria": Insights on Reductive Evolution in Rickettsiales.</title>
        <authorList>
            <person name="Floriano A.M."/>
            <person name="Castelli M."/>
            <person name="Krenek S."/>
            <person name="Berendonk T.U."/>
            <person name="Bazzocchi C."/>
            <person name="Petroni G."/>
            <person name="Sassera D."/>
        </authorList>
    </citation>
    <scope>NUCLEOTIDE SEQUENCE [LARGE SCALE GENOMIC DNA]</scope>
    <source>
        <strain evidence="3">Rio ETE_ALG 3VII</strain>
    </source>
</reference>
<keyword evidence="1" id="KW-0690">Ribosome biogenesis</keyword>
<dbReference type="PANTHER" id="PTHR33867">
    <property type="entry name" value="RIBOSOME MATURATION FACTOR RIMP"/>
    <property type="match status" value="1"/>
</dbReference>
<comment type="similarity">
    <text evidence="1">Belongs to the RimP family.</text>
</comment>
<dbReference type="SUPFAM" id="SSF75420">
    <property type="entry name" value="YhbC-like, N-terminal domain"/>
    <property type="match status" value="1"/>
</dbReference>
<proteinExistence type="inferred from homology"/>
<dbReference type="AlphaFoldDB" id="A0A2U8BT60"/>
<dbReference type="InterPro" id="IPR036847">
    <property type="entry name" value="RimP_C_sf"/>
</dbReference>
<dbReference type="PANTHER" id="PTHR33867:SF1">
    <property type="entry name" value="RIBOSOME MATURATION FACTOR RIMP"/>
    <property type="match status" value="1"/>
</dbReference>
<evidence type="ECO:0000259" key="2">
    <source>
        <dbReference type="Pfam" id="PF17384"/>
    </source>
</evidence>
<evidence type="ECO:0000256" key="1">
    <source>
        <dbReference type="HAMAP-Rule" id="MF_01077"/>
    </source>
</evidence>
<keyword evidence="1" id="KW-0963">Cytoplasm</keyword>
<evidence type="ECO:0000313" key="3">
    <source>
        <dbReference type="EMBL" id="AWD33523.1"/>
    </source>
</evidence>
<keyword evidence="4" id="KW-1185">Reference proteome</keyword>
<protein>
    <recommendedName>
        <fullName evidence="1">Ribosome maturation factor RimP</fullName>
    </recommendedName>
</protein>
<dbReference type="InterPro" id="IPR035956">
    <property type="entry name" value="RimP_N_sf"/>
</dbReference>
<dbReference type="CDD" id="cd01734">
    <property type="entry name" value="YlxS_C"/>
    <property type="match status" value="1"/>
</dbReference>
<feature type="domain" description="Ribosome maturation factor RimP C-terminal" evidence="2">
    <location>
        <begin position="100"/>
        <end position="164"/>
    </location>
</feature>
<dbReference type="InterPro" id="IPR028998">
    <property type="entry name" value="RimP_C"/>
</dbReference>
<dbReference type="GO" id="GO:0005829">
    <property type="term" value="C:cytosol"/>
    <property type="evidence" value="ECO:0007669"/>
    <property type="project" value="TreeGrafter"/>
</dbReference>
<dbReference type="HAMAP" id="MF_01077">
    <property type="entry name" value="RimP"/>
    <property type="match status" value="1"/>
</dbReference>
<dbReference type="Gene3D" id="2.30.30.180">
    <property type="entry name" value="Ribosome maturation factor RimP, C-terminal domain"/>
    <property type="match status" value="1"/>
</dbReference>